<evidence type="ECO:0000259" key="3">
    <source>
        <dbReference type="SMART" id="SM01286"/>
    </source>
</evidence>
<dbReference type="Gene3D" id="2.30.29.210">
    <property type="entry name" value="FACT complex subunit Spt16p/Cdc68p"/>
    <property type="match status" value="1"/>
</dbReference>
<keyword evidence="1" id="KW-0539">Nucleus</keyword>
<dbReference type="GO" id="GO:0031491">
    <property type="term" value="F:nucleosome binding"/>
    <property type="evidence" value="ECO:0007669"/>
    <property type="project" value="TreeGrafter"/>
</dbReference>
<dbReference type="Pfam" id="PF08644">
    <property type="entry name" value="SPT16"/>
    <property type="match status" value="1"/>
</dbReference>
<evidence type="ECO:0000256" key="2">
    <source>
        <dbReference type="SAM" id="Phobius"/>
    </source>
</evidence>
<keyword evidence="1" id="KW-0235">DNA replication</keyword>
<comment type="function">
    <text evidence="1">Component of the FACT complex, a general chromatin factor that acts to reorganize nucleosomes. The FACT complex is involved in multiple processes that require DNA as a template such as mRNA elongation, DNA replication and DNA repair. During transcription elongation the FACT complex acts as a histone chaperone that both destabilizes and restores nucleosomal structure. It facilitates the passage of RNA polymerase II and transcription by promoting the dissociation of one histone H2A-H2B dimer from the nucleosome, then subsequently promotes the reestablishment of the nucleosome following the passage of RNA polymerase II.</text>
</comment>
<comment type="subcellular location">
    <subcellularLocation>
        <location evidence="1">Nucleus</location>
    </subcellularLocation>
    <subcellularLocation>
        <location evidence="1">Chromosome</location>
    </subcellularLocation>
</comment>
<dbReference type="PANTHER" id="PTHR13980:SF15">
    <property type="entry name" value="FACT COMPLEX SUBUNIT SPT16"/>
    <property type="match status" value="1"/>
</dbReference>
<accession>A0A183L3F2</accession>
<dbReference type="WBParaSite" id="SCUD_0002186301-mRNA-1">
    <property type="protein sequence ID" value="SCUD_0002186301-mRNA-1"/>
    <property type="gene ID" value="SCUD_0002186301"/>
</dbReference>
<dbReference type="GO" id="GO:0006260">
    <property type="term" value="P:DNA replication"/>
    <property type="evidence" value="ECO:0007669"/>
    <property type="project" value="UniProtKB-KW"/>
</dbReference>
<proteinExistence type="inferred from homology"/>
<keyword evidence="1" id="KW-0804">Transcription</keyword>
<feature type="domain" description="FACT complex subunit SPT16 middle" evidence="3">
    <location>
        <begin position="6"/>
        <end position="158"/>
    </location>
</feature>
<dbReference type="InterPro" id="IPR040258">
    <property type="entry name" value="Spt16"/>
</dbReference>
<dbReference type="SMART" id="SM01286">
    <property type="entry name" value="SPT16"/>
    <property type="match status" value="1"/>
</dbReference>
<reference evidence="4" key="1">
    <citation type="submission" date="2016-06" db="UniProtKB">
        <authorList>
            <consortium name="WormBaseParasite"/>
        </authorList>
    </citation>
    <scope>IDENTIFICATION</scope>
</reference>
<dbReference type="Gene3D" id="2.30.29.150">
    <property type="match status" value="1"/>
</dbReference>
<keyword evidence="2" id="KW-1133">Transmembrane helix</keyword>
<keyword evidence="1" id="KW-0234">DNA repair</keyword>
<sequence length="178" mass="20539">LLFAPYFIDKKYETVILPIFGLPTPFHISTIKNVSTSIEADYTYLRINFHHPGALVGAKDTASFQSPESTYVKEMTYRASNVRRHGEVSIPSTNLNNAYRIIKEVLKRFRSREAEEKERANLVEQDDLVVDHAKGSFRLKDLYIRPNVASKRITGICYYICMTVCMYPFMRLSIFPNS</sequence>
<comment type="subunit">
    <text evidence="1">Component of the FACT complex.</text>
</comment>
<keyword evidence="1" id="KW-0227">DNA damage</keyword>
<evidence type="ECO:0000256" key="1">
    <source>
        <dbReference type="RuleBase" id="RU367052"/>
    </source>
</evidence>
<dbReference type="STRING" id="6186.A0A183L3F2"/>
<feature type="transmembrane region" description="Helical" evidence="2">
    <location>
        <begin position="153"/>
        <end position="170"/>
    </location>
</feature>
<name>A0A183L3F2_9TREM</name>
<organism evidence="4">
    <name type="scientific">Schistosoma curassoni</name>
    <dbReference type="NCBI Taxonomy" id="6186"/>
    <lineage>
        <taxon>Eukaryota</taxon>
        <taxon>Metazoa</taxon>
        <taxon>Spiralia</taxon>
        <taxon>Lophotrochozoa</taxon>
        <taxon>Platyhelminthes</taxon>
        <taxon>Trematoda</taxon>
        <taxon>Digenea</taxon>
        <taxon>Strigeidida</taxon>
        <taxon>Schistosomatoidea</taxon>
        <taxon>Schistosomatidae</taxon>
        <taxon>Schistosoma</taxon>
    </lineage>
</organism>
<dbReference type="InterPro" id="IPR013953">
    <property type="entry name" value="FACT_SPT16_M"/>
</dbReference>
<dbReference type="FunFam" id="2.30.29.210:FF:000001">
    <property type="entry name" value="FACT complex subunit spt16"/>
    <property type="match status" value="1"/>
</dbReference>
<evidence type="ECO:0000313" key="4">
    <source>
        <dbReference type="WBParaSite" id="SCUD_0002186301-mRNA-1"/>
    </source>
</evidence>
<dbReference type="GO" id="GO:0006281">
    <property type="term" value="P:DNA repair"/>
    <property type="evidence" value="ECO:0007669"/>
    <property type="project" value="UniProtKB-UniRule"/>
</dbReference>
<dbReference type="GO" id="GO:0006368">
    <property type="term" value="P:transcription elongation by RNA polymerase II"/>
    <property type="evidence" value="ECO:0007669"/>
    <property type="project" value="TreeGrafter"/>
</dbReference>
<keyword evidence="1" id="KW-0805">Transcription regulation</keyword>
<comment type="similarity">
    <text evidence="1">Belongs to the peptidase M24 family. SPT16 subfamily.</text>
</comment>
<keyword evidence="1" id="KW-0158">Chromosome</keyword>
<keyword evidence="2" id="KW-0812">Transmembrane</keyword>
<protein>
    <recommendedName>
        <fullName evidence="1">FACT complex subunit</fullName>
    </recommendedName>
</protein>
<dbReference type="GO" id="GO:0035101">
    <property type="term" value="C:FACT complex"/>
    <property type="evidence" value="ECO:0007669"/>
    <property type="project" value="UniProtKB-UniRule"/>
</dbReference>
<dbReference type="PANTHER" id="PTHR13980">
    <property type="entry name" value="CDC68 RELATED"/>
    <property type="match status" value="1"/>
</dbReference>
<keyword evidence="2" id="KW-0472">Membrane</keyword>
<dbReference type="AlphaFoldDB" id="A0A183L3F2"/>